<accession>Q48270</accession>
<organism evidence="1">
    <name type="scientific">Helicobacter pylori</name>
    <name type="common">Campylobacter pylori</name>
    <dbReference type="NCBI Taxonomy" id="210"/>
    <lineage>
        <taxon>Bacteria</taxon>
        <taxon>Pseudomonadati</taxon>
        <taxon>Campylobacterota</taxon>
        <taxon>Epsilonproteobacteria</taxon>
        <taxon>Campylobacterales</taxon>
        <taxon>Helicobacteraceae</taxon>
        <taxon>Helicobacter</taxon>
    </lineage>
</organism>
<dbReference type="EMBL" id="U59625">
    <property type="protein sequence ID" value="AAB05474.1"/>
    <property type="molecule type" value="Genomic_DNA"/>
</dbReference>
<protein>
    <submittedName>
        <fullName evidence="1">Uncharacterized protein</fullName>
    </submittedName>
</protein>
<evidence type="ECO:0000313" key="1">
    <source>
        <dbReference type="EMBL" id="AAB05474.1"/>
    </source>
</evidence>
<reference evidence="1" key="1">
    <citation type="journal article" date="1998" name="J. Bacteriol.">
        <title>Properties of the P-type ATPases encoded by the copAP operons of Helicobacter pylori and Helicobacter felis.</title>
        <authorList>
            <person name="Bayle D."/>
            <person name="Waengler S."/>
            <person name="Weitzenegger T."/>
            <person name="Steinhilber W."/>
            <person name="Volz J."/>
            <person name="Przybylski M."/>
            <person name="Schaefer K.P."/>
            <person name="Sachs G."/>
            <person name="Melchers K."/>
        </authorList>
    </citation>
    <scope>NUCLEOTIDE SEQUENCE</scope>
    <source>
        <strain evidence="1">A68</strain>
    </source>
</reference>
<proteinExistence type="predicted"/>
<sequence>MESQAFYLSVDFFIVSVCAPFRGFKRVYGVVFDLWHHSVAFFNGKNYF</sequence>
<name>Q48270_HELPX</name>
<dbReference type="AlphaFoldDB" id="Q48270"/>